<sequence>MKSQYLHAQLLLIIHQLLLTAFLCCEFYLHLDFGAEAVMSLAVILLTDFGAVYIQLQNYHSNPFLRHYALVLVFVSWCMLLLRLELPVFSGLGLLLYALLPLVLFHFFLSFIFQASVYSGKKPILFLQVILTLLTLVSFPNPSLFNLLLAVQWLVSIVFFGVILLANKKRSQYFFRQEGRSLLVSLLLILLPAVLYSFAFRYSPVFLSNTGLYILIGLPLISVHSVLKNSRQSASENSQPAPSFLLSPITFFGVVVLSTLGWFLSLPVIAVFILLHTALWFILLYYFGAAYQALRPSVNKGTAHYMDPLTWLNREEVLKKEFSDYLHDAVLQDLLSVKNLAAKADQPEIKALIISTLNELNDSIRNEMQAYSPALLSSITLKENLKKLLESVAETYPLRKVRLCLDCSEDLFLIEPYNRIVFRLIKELVNNAFKHSDASEITVRLSVEKHYLHLSVLDNGTGLTALPSDLFKHKGLASVSETLTAAGGRLDIRPNRPSGLCAFATLPVKGDHSYEHFIDR</sequence>
<dbReference type="InterPro" id="IPR050482">
    <property type="entry name" value="Sensor_HK_TwoCompSys"/>
</dbReference>
<dbReference type="GO" id="GO:0016301">
    <property type="term" value="F:kinase activity"/>
    <property type="evidence" value="ECO:0007669"/>
    <property type="project" value="UniProtKB-KW"/>
</dbReference>
<evidence type="ECO:0000256" key="1">
    <source>
        <dbReference type="ARBA" id="ARBA00022679"/>
    </source>
</evidence>
<evidence type="ECO:0000256" key="3">
    <source>
        <dbReference type="ARBA" id="ARBA00023012"/>
    </source>
</evidence>
<dbReference type="KEGG" id="emt:CPZ25_017880"/>
<reference evidence="6 7" key="1">
    <citation type="submission" date="2018-05" db="EMBL/GenBank/DDBJ databases">
        <title>Genome comparison of Eubacterium sp.</title>
        <authorList>
            <person name="Feng Y."/>
            <person name="Sanchez-Andrea I."/>
            <person name="Stams A.J.M."/>
            <person name="De Vos W.M."/>
        </authorList>
    </citation>
    <scope>NUCLEOTIDE SEQUENCE [LARGE SCALE GENOMIC DNA]</scope>
    <source>
        <strain evidence="6 7">YI</strain>
    </source>
</reference>
<accession>A0A4P9CDY6</accession>
<feature type="transmembrane region" description="Helical" evidence="4">
    <location>
        <begin position="68"/>
        <end position="86"/>
    </location>
</feature>
<dbReference type="RefSeq" id="WP_096919031.1">
    <property type="nucleotide sequence ID" value="NZ_CP029487.1"/>
</dbReference>
<keyword evidence="4" id="KW-0812">Transmembrane</keyword>
<dbReference type="EMBL" id="CP029487">
    <property type="protein sequence ID" value="QCT73101.1"/>
    <property type="molecule type" value="Genomic_DNA"/>
</dbReference>
<dbReference type="SUPFAM" id="SSF55874">
    <property type="entry name" value="ATPase domain of HSP90 chaperone/DNA topoisomerase II/histidine kinase"/>
    <property type="match status" value="1"/>
</dbReference>
<dbReference type="AlphaFoldDB" id="A0A4P9CDY6"/>
<feature type="transmembrane region" description="Helical" evidence="4">
    <location>
        <begin position="147"/>
        <end position="167"/>
    </location>
</feature>
<gene>
    <name evidence="6" type="ORF">CPZ25_017880</name>
</gene>
<feature type="transmembrane region" description="Helical" evidence="4">
    <location>
        <begin position="124"/>
        <end position="141"/>
    </location>
</feature>
<name>A0A4P9CDY6_EUBML</name>
<dbReference type="InterPro" id="IPR003594">
    <property type="entry name" value="HATPase_dom"/>
</dbReference>
<keyword evidence="7" id="KW-1185">Reference proteome</keyword>
<dbReference type="CDD" id="cd16917">
    <property type="entry name" value="HATPase_UhpB-NarQ-NarX-like"/>
    <property type="match status" value="1"/>
</dbReference>
<feature type="transmembrane region" description="Helical" evidence="4">
    <location>
        <begin position="92"/>
        <end position="112"/>
    </location>
</feature>
<protein>
    <recommendedName>
        <fullName evidence="5">Histidine kinase/HSP90-like ATPase domain-containing protein</fullName>
    </recommendedName>
</protein>
<evidence type="ECO:0000256" key="4">
    <source>
        <dbReference type="SAM" id="Phobius"/>
    </source>
</evidence>
<dbReference type="Proteomes" id="UP000218387">
    <property type="component" value="Chromosome"/>
</dbReference>
<evidence type="ECO:0000313" key="6">
    <source>
        <dbReference type="EMBL" id="QCT73101.1"/>
    </source>
</evidence>
<dbReference type="GO" id="GO:0000160">
    <property type="term" value="P:phosphorelay signal transduction system"/>
    <property type="evidence" value="ECO:0007669"/>
    <property type="project" value="UniProtKB-KW"/>
</dbReference>
<dbReference type="InterPro" id="IPR036890">
    <property type="entry name" value="HATPase_C_sf"/>
</dbReference>
<organism evidence="6 7">
    <name type="scientific">Eubacterium maltosivorans</name>
    <dbReference type="NCBI Taxonomy" id="2041044"/>
    <lineage>
        <taxon>Bacteria</taxon>
        <taxon>Bacillati</taxon>
        <taxon>Bacillota</taxon>
        <taxon>Clostridia</taxon>
        <taxon>Eubacteriales</taxon>
        <taxon>Eubacteriaceae</taxon>
        <taxon>Eubacterium</taxon>
    </lineage>
</organism>
<dbReference type="Pfam" id="PF02518">
    <property type="entry name" value="HATPase_c"/>
    <property type="match status" value="1"/>
</dbReference>
<keyword evidence="4" id="KW-1133">Transmembrane helix</keyword>
<feature type="transmembrane region" description="Helical" evidence="4">
    <location>
        <begin position="269"/>
        <end position="287"/>
    </location>
</feature>
<keyword evidence="3" id="KW-0902">Two-component regulatory system</keyword>
<keyword evidence="1" id="KW-0808">Transferase</keyword>
<evidence type="ECO:0000313" key="7">
    <source>
        <dbReference type="Proteomes" id="UP000218387"/>
    </source>
</evidence>
<dbReference type="PANTHER" id="PTHR24421">
    <property type="entry name" value="NITRATE/NITRITE SENSOR PROTEIN NARX-RELATED"/>
    <property type="match status" value="1"/>
</dbReference>
<feature type="transmembrane region" description="Helical" evidence="4">
    <location>
        <begin position="205"/>
        <end position="223"/>
    </location>
</feature>
<evidence type="ECO:0000259" key="5">
    <source>
        <dbReference type="Pfam" id="PF02518"/>
    </source>
</evidence>
<keyword evidence="2" id="KW-0418">Kinase</keyword>
<evidence type="ECO:0000256" key="2">
    <source>
        <dbReference type="ARBA" id="ARBA00022777"/>
    </source>
</evidence>
<feature type="transmembrane region" description="Helical" evidence="4">
    <location>
        <begin position="244"/>
        <end position="263"/>
    </location>
</feature>
<feature type="transmembrane region" description="Helical" evidence="4">
    <location>
        <begin position="37"/>
        <end position="56"/>
    </location>
</feature>
<feature type="transmembrane region" description="Helical" evidence="4">
    <location>
        <begin position="179"/>
        <end position="199"/>
    </location>
</feature>
<feature type="transmembrane region" description="Helical" evidence="4">
    <location>
        <begin position="12"/>
        <end position="31"/>
    </location>
</feature>
<dbReference type="Gene3D" id="3.30.565.10">
    <property type="entry name" value="Histidine kinase-like ATPase, C-terminal domain"/>
    <property type="match status" value="1"/>
</dbReference>
<keyword evidence="4" id="KW-0472">Membrane</keyword>
<feature type="domain" description="Histidine kinase/HSP90-like ATPase" evidence="5">
    <location>
        <begin position="421"/>
        <end position="508"/>
    </location>
</feature>
<dbReference type="PANTHER" id="PTHR24421:SF60">
    <property type="entry name" value="SENSOR HISTIDINE KINASE COMP"/>
    <property type="match status" value="1"/>
</dbReference>
<proteinExistence type="predicted"/>